<keyword evidence="15" id="KW-0624">Polysaccharide degradation</keyword>
<evidence type="ECO:0000256" key="7">
    <source>
        <dbReference type="ARBA" id="ARBA00022512"/>
    </source>
</evidence>
<evidence type="ECO:0000256" key="15">
    <source>
        <dbReference type="ARBA" id="ARBA00023326"/>
    </source>
</evidence>
<evidence type="ECO:0000313" key="22">
    <source>
        <dbReference type="EMBL" id="KAJ0406025.1"/>
    </source>
</evidence>
<dbReference type="Pfam" id="PF00332">
    <property type="entry name" value="Glyco_hydro_17"/>
    <property type="match status" value="1"/>
</dbReference>
<dbReference type="GO" id="GO:0071555">
    <property type="term" value="P:cell wall organization"/>
    <property type="evidence" value="ECO:0007669"/>
    <property type="project" value="UniProtKB-KW"/>
</dbReference>
<evidence type="ECO:0000256" key="6">
    <source>
        <dbReference type="ARBA" id="ARBA00022475"/>
    </source>
</evidence>
<evidence type="ECO:0000256" key="4">
    <source>
        <dbReference type="ARBA" id="ARBA00008773"/>
    </source>
</evidence>
<name>A0AAD5LQH1_PYTIN</name>
<keyword evidence="8" id="KW-0964">Secreted</keyword>
<dbReference type="PANTHER" id="PTHR16631">
    <property type="entry name" value="GLUCAN 1,3-BETA-GLUCOSIDASE"/>
    <property type="match status" value="1"/>
</dbReference>
<evidence type="ECO:0000256" key="2">
    <source>
        <dbReference type="ARBA" id="ARBA00004191"/>
    </source>
</evidence>
<dbReference type="InterPro" id="IPR017853">
    <property type="entry name" value="GH"/>
</dbReference>
<comment type="function">
    <text evidence="16">Glucanases play a role in cell expansion during growth, in cell-cell fusion during mating, and in spore release during sporulation. This enzyme may be involved in beta-glucan degradation. Active on laminarin and lichenan.</text>
</comment>
<accession>A0AAD5LQH1</accession>
<keyword evidence="12" id="KW-0325">Glycoprotein</keyword>
<keyword evidence="10" id="KW-0378">Hydrolase</keyword>
<keyword evidence="11" id="KW-0472">Membrane</keyword>
<evidence type="ECO:0000256" key="11">
    <source>
        <dbReference type="ARBA" id="ARBA00023136"/>
    </source>
</evidence>
<evidence type="ECO:0000256" key="10">
    <source>
        <dbReference type="ARBA" id="ARBA00022801"/>
    </source>
</evidence>
<evidence type="ECO:0000256" key="14">
    <source>
        <dbReference type="ARBA" id="ARBA00023316"/>
    </source>
</evidence>
<dbReference type="InterPro" id="IPR000490">
    <property type="entry name" value="Glyco_hydro_17"/>
</dbReference>
<comment type="catalytic activity">
    <reaction evidence="1">
        <text>Hydrolysis of (1-&gt;3)-beta-D-glucosidic linkages in (1-&gt;3)-beta-D-glucans.</text>
        <dbReference type="EC" id="3.2.1.39"/>
    </reaction>
</comment>
<protein>
    <recommendedName>
        <fullName evidence="5">glucan endo-1,3-beta-D-glucosidase</fullName>
        <ecNumber evidence="5">3.2.1.39</ecNumber>
    </recommendedName>
    <alternativeName>
        <fullName evidence="18">Endo-1,3-beta-glucanase btgC</fullName>
    </alternativeName>
    <alternativeName>
        <fullName evidence="17">Laminarinase btgC</fullName>
    </alternativeName>
</protein>
<feature type="chain" id="PRO_5041940653" description="glucan endo-1,3-beta-D-glucosidase" evidence="21">
    <location>
        <begin position="21"/>
        <end position="409"/>
    </location>
</feature>
<dbReference type="AlphaFoldDB" id="A0AAD5LQH1"/>
<proteinExistence type="inferred from homology"/>
<dbReference type="InterPro" id="IPR050732">
    <property type="entry name" value="Beta-glucan_modifiers"/>
</dbReference>
<evidence type="ECO:0000256" key="13">
    <source>
        <dbReference type="ARBA" id="ARBA00023277"/>
    </source>
</evidence>
<dbReference type="EC" id="3.2.1.39" evidence="5"/>
<dbReference type="Proteomes" id="UP001209570">
    <property type="component" value="Unassembled WGS sequence"/>
</dbReference>
<evidence type="ECO:0000256" key="20">
    <source>
        <dbReference type="SAM" id="MobiDB-lite"/>
    </source>
</evidence>
<evidence type="ECO:0000256" key="1">
    <source>
        <dbReference type="ARBA" id="ARBA00000382"/>
    </source>
</evidence>
<evidence type="ECO:0000313" key="23">
    <source>
        <dbReference type="Proteomes" id="UP001209570"/>
    </source>
</evidence>
<evidence type="ECO:0000256" key="17">
    <source>
        <dbReference type="ARBA" id="ARBA00042373"/>
    </source>
</evidence>
<evidence type="ECO:0000256" key="12">
    <source>
        <dbReference type="ARBA" id="ARBA00023180"/>
    </source>
</evidence>
<feature type="signal peptide" evidence="21">
    <location>
        <begin position="1"/>
        <end position="20"/>
    </location>
</feature>
<dbReference type="SUPFAM" id="SSF51445">
    <property type="entry name" value="(Trans)glycosidases"/>
    <property type="match status" value="1"/>
</dbReference>
<comment type="subcellular location">
    <subcellularLocation>
        <location evidence="3">Cell membrane</location>
    </subcellularLocation>
    <subcellularLocation>
        <location evidence="2">Secreted</location>
        <location evidence="2">Cell wall</location>
    </subcellularLocation>
</comment>
<feature type="compositionally biased region" description="Polar residues" evidence="20">
    <location>
        <begin position="337"/>
        <end position="349"/>
    </location>
</feature>
<evidence type="ECO:0000256" key="16">
    <source>
        <dbReference type="ARBA" id="ARBA00037649"/>
    </source>
</evidence>
<evidence type="ECO:0000256" key="5">
    <source>
        <dbReference type="ARBA" id="ARBA00012780"/>
    </source>
</evidence>
<keyword evidence="14" id="KW-0961">Cell wall biogenesis/degradation</keyword>
<comment type="similarity">
    <text evidence="4 19">Belongs to the glycosyl hydrolase 17 family.</text>
</comment>
<evidence type="ECO:0000256" key="9">
    <source>
        <dbReference type="ARBA" id="ARBA00022729"/>
    </source>
</evidence>
<dbReference type="GO" id="GO:0000272">
    <property type="term" value="P:polysaccharide catabolic process"/>
    <property type="evidence" value="ECO:0007669"/>
    <property type="project" value="UniProtKB-KW"/>
</dbReference>
<evidence type="ECO:0000256" key="19">
    <source>
        <dbReference type="RuleBase" id="RU004335"/>
    </source>
</evidence>
<keyword evidence="6" id="KW-1003">Cell membrane</keyword>
<reference evidence="22" key="1">
    <citation type="submission" date="2021-12" db="EMBL/GenBank/DDBJ databases">
        <title>Prjna785345.</title>
        <authorList>
            <person name="Rujirawat T."/>
            <person name="Krajaejun T."/>
        </authorList>
    </citation>
    <scope>NUCLEOTIDE SEQUENCE</scope>
    <source>
        <strain evidence="22">Pi057C3</strain>
    </source>
</reference>
<organism evidence="22 23">
    <name type="scientific">Pythium insidiosum</name>
    <name type="common">Pythiosis disease agent</name>
    <dbReference type="NCBI Taxonomy" id="114742"/>
    <lineage>
        <taxon>Eukaryota</taxon>
        <taxon>Sar</taxon>
        <taxon>Stramenopiles</taxon>
        <taxon>Oomycota</taxon>
        <taxon>Peronosporomycetes</taxon>
        <taxon>Pythiales</taxon>
        <taxon>Pythiaceae</taxon>
        <taxon>Pythium</taxon>
    </lineage>
</organism>
<feature type="region of interest" description="Disordered" evidence="20">
    <location>
        <begin position="334"/>
        <end position="409"/>
    </location>
</feature>
<dbReference type="Gene3D" id="3.20.20.80">
    <property type="entry name" value="Glycosidases"/>
    <property type="match status" value="1"/>
</dbReference>
<keyword evidence="23" id="KW-1185">Reference proteome</keyword>
<sequence>MVSTAAVLSGAAMLVASAAAQDFKLYGINFDLRQGPDWDPNKCKSASTIASELKILSSITKHVRTYALTDCDLKILSSITKHVRTYALTDCDVRPVITNAKSLGLDVWLGVWVSEDEKVFANEVMTLKALIKEGLIDSNIIGFNVGSEAVYRKDISAEQAIKYLSDFKKVLADNNIKVPVAITDIVDVMTQYPDMVTAGDVVTINQFPFWEKMDPAKAAAQFYDRIQPLLTIAAQFYDRIQPLLTIAGNREVIITETGWATDGKNENASDATAAASARYLRDFIQLADKQKWKYYYFQGFDSPWKTKLPGHEDSVEGHFGLYTVDGKIKPAFADTKSIPTNAPDSATTKPSKDGSKAGSKAGSKSGSNKSSKDEAGDDGPGVVKPSDGNSNNNNGGKPNSNGDSGKKPD</sequence>
<evidence type="ECO:0000256" key="8">
    <source>
        <dbReference type="ARBA" id="ARBA00022525"/>
    </source>
</evidence>
<evidence type="ECO:0000256" key="18">
    <source>
        <dbReference type="ARBA" id="ARBA00043078"/>
    </source>
</evidence>
<feature type="compositionally biased region" description="Low complexity" evidence="20">
    <location>
        <begin position="384"/>
        <end position="403"/>
    </location>
</feature>
<dbReference type="GO" id="GO:0005886">
    <property type="term" value="C:plasma membrane"/>
    <property type="evidence" value="ECO:0007669"/>
    <property type="project" value="UniProtKB-SubCell"/>
</dbReference>
<dbReference type="GO" id="GO:0042973">
    <property type="term" value="F:glucan endo-1,3-beta-D-glucosidase activity"/>
    <property type="evidence" value="ECO:0007669"/>
    <property type="project" value="UniProtKB-EC"/>
</dbReference>
<dbReference type="EMBL" id="JAKCXM010000037">
    <property type="protein sequence ID" value="KAJ0406025.1"/>
    <property type="molecule type" value="Genomic_DNA"/>
</dbReference>
<evidence type="ECO:0000256" key="21">
    <source>
        <dbReference type="SAM" id="SignalP"/>
    </source>
</evidence>
<gene>
    <name evidence="22" type="ORF">P43SY_010081</name>
</gene>
<keyword evidence="7" id="KW-0134">Cell wall</keyword>
<keyword evidence="13" id="KW-0119">Carbohydrate metabolism</keyword>
<feature type="compositionally biased region" description="Low complexity" evidence="20">
    <location>
        <begin position="356"/>
        <end position="369"/>
    </location>
</feature>
<keyword evidence="9 21" id="KW-0732">Signal</keyword>
<evidence type="ECO:0000256" key="3">
    <source>
        <dbReference type="ARBA" id="ARBA00004236"/>
    </source>
</evidence>
<comment type="caution">
    <text evidence="22">The sequence shown here is derived from an EMBL/GenBank/DDBJ whole genome shotgun (WGS) entry which is preliminary data.</text>
</comment>
<dbReference type="PANTHER" id="PTHR16631:SF17">
    <property type="entry name" value="GLUCAN ENDO-1,3-BETA-GLUCOSIDASE BTGC"/>
    <property type="match status" value="1"/>
</dbReference>